<organism evidence="2 3">
    <name type="scientific">Streptomyces capillispiralis</name>
    <dbReference type="NCBI Taxonomy" id="68182"/>
    <lineage>
        <taxon>Bacteria</taxon>
        <taxon>Bacillati</taxon>
        <taxon>Actinomycetota</taxon>
        <taxon>Actinomycetes</taxon>
        <taxon>Kitasatosporales</taxon>
        <taxon>Streptomycetaceae</taxon>
        <taxon>Streptomyces</taxon>
    </lineage>
</organism>
<keyword evidence="3" id="KW-1185">Reference proteome</keyword>
<dbReference type="AlphaFoldDB" id="A0A561TKD3"/>
<reference evidence="2 3" key="1">
    <citation type="submission" date="2019-06" db="EMBL/GenBank/DDBJ databases">
        <title>Sequencing the genomes of 1000 actinobacteria strains.</title>
        <authorList>
            <person name="Klenk H.-P."/>
        </authorList>
    </citation>
    <scope>NUCLEOTIDE SEQUENCE [LARGE SCALE GENOMIC DNA]</scope>
    <source>
        <strain evidence="2 3">DSM 41695</strain>
    </source>
</reference>
<evidence type="ECO:0000313" key="2">
    <source>
        <dbReference type="EMBL" id="TWF87571.1"/>
    </source>
</evidence>
<keyword evidence="1" id="KW-0472">Membrane</keyword>
<keyword evidence="1" id="KW-0812">Transmembrane</keyword>
<protein>
    <submittedName>
        <fullName evidence="2">Uncharacterized protein</fullName>
    </submittedName>
</protein>
<sequence>MPDRQEQEGERRPERAERTWGKRVALALPLINLLIAIHKIVDEWVLPFV</sequence>
<evidence type="ECO:0000256" key="1">
    <source>
        <dbReference type="SAM" id="Phobius"/>
    </source>
</evidence>
<name>A0A561TKD3_9ACTN</name>
<dbReference type="RefSeq" id="WP_167531827.1">
    <property type="nucleotide sequence ID" value="NZ_BNCE01000011.1"/>
</dbReference>
<feature type="transmembrane region" description="Helical" evidence="1">
    <location>
        <begin position="20"/>
        <end position="41"/>
    </location>
</feature>
<gene>
    <name evidence="2" type="ORF">FHX78_114584</name>
</gene>
<keyword evidence="1" id="KW-1133">Transmembrane helix</keyword>
<comment type="caution">
    <text evidence="2">The sequence shown here is derived from an EMBL/GenBank/DDBJ whole genome shotgun (WGS) entry which is preliminary data.</text>
</comment>
<dbReference type="EMBL" id="VIWV01000001">
    <property type="protein sequence ID" value="TWF87571.1"/>
    <property type="molecule type" value="Genomic_DNA"/>
</dbReference>
<proteinExistence type="predicted"/>
<dbReference type="Proteomes" id="UP000316603">
    <property type="component" value="Unassembled WGS sequence"/>
</dbReference>
<accession>A0A561TKD3</accession>
<evidence type="ECO:0000313" key="3">
    <source>
        <dbReference type="Proteomes" id="UP000316603"/>
    </source>
</evidence>